<keyword evidence="3" id="KW-1185">Reference proteome</keyword>
<dbReference type="InterPro" id="IPR016117">
    <property type="entry name" value="ArgJ-like_dom_sf"/>
</dbReference>
<proteinExistence type="inferred from homology"/>
<dbReference type="PANTHER" id="PTHR36512">
    <property type="entry name" value="D-AMINOPEPTIDASE"/>
    <property type="match status" value="1"/>
</dbReference>
<dbReference type="SUPFAM" id="SSF56266">
    <property type="entry name" value="DmpA/ArgJ-like"/>
    <property type="match status" value="1"/>
</dbReference>
<dbReference type="CDD" id="cd02253">
    <property type="entry name" value="DmpA"/>
    <property type="match status" value="1"/>
</dbReference>
<dbReference type="InterPro" id="IPR005321">
    <property type="entry name" value="Peptidase_S58_DmpA"/>
</dbReference>
<sequence>MRARDHGIVIGTFAPGAHNAITDVPGVRVGHTTLVSGASVRTGVTVILPHEGDTFAEPVFAGYHWLNGNGELTGLAYVRELGMLASPIGLTSTGSVGVVRDALSALDPGGQGWSLPVVGETWDGSLNDITGRHVTAEHVVAAFSGAAGGPVAEGAVGGGTGMICHGFKGGAGTASRVAGGYTVGVYVQANHGRRERLTVNGVDVGRRLGASEVPHEGAGSIIGIVATDAPLLPHQCARLAQRAGLGVGRTGGAGENSSGDGFLCFSVGNRNLPVNVLDAEVPPTYRVTVMADDHLDPLYHAVIEATEEAIVNALVAGETMTGFGGLTVEGLDGARLASLLPATR</sequence>
<comment type="similarity">
    <text evidence="1">Belongs to the peptidase S58 family.</text>
</comment>
<dbReference type="Proteomes" id="UP000308705">
    <property type="component" value="Unassembled WGS sequence"/>
</dbReference>
<accession>A0A4U3M7I3</accession>
<organism evidence="2 3">
    <name type="scientific">Herbidospora galbida</name>
    <dbReference type="NCBI Taxonomy" id="2575442"/>
    <lineage>
        <taxon>Bacteria</taxon>
        <taxon>Bacillati</taxon>
        <taxon>Actinomycetota</taxon>
        <taxon>Actinomycetes</taxon>
        <taxon>Streptosporangiales</taxon>
        <taxon>Streptosporangiaceae</taxon>
        <taxon>Herbidospora</taxon>
    </lineage>
</organism>
<dbReference type="OrthoDB" id="9770388at2"/>
<dbReference type="AlphaFoldDB" id="A0A4U3M7I3"/>
<comment type="caution">
    <text evidence="2">The sequence shown here is derived from an EMBL/GenBank/DDBJ whole genome shotgun (WGS) entry which is preliminary data.</text>
</comment>
<reference evidence="2 3" key="1">
    <citation type="submission" date="2019-04" db="EMBL/GenBank/DDBJ databases">
        <title>Herbidospora sp. NEAU-GS14.nov., a novel actinomycete isolated from soil.</title>
        <authorList>
            <person name="Han L."/>
        </authorList>
    </citation>
    <scope>NUCLEOTIDE SEQUENCE [LARGE SCALE GENOMIC DNA]</scope>
    <source>
        <strain evidence="2 3">NEAU-GS14</strain>
    </source>
</reference>
<protein>
    <submittedName>
        <fullName evidence="2">P1 family peptidase</fullName>
    </submittedName>
</protein>
<evidence type="ECO:0000313" key="3">
    <source>
        <dbReference type="Proteomes" id="UP000308705"/>
    </source>
</evidence>
<dbReference type="GO" id="GO:0004177">
    <property type="term" value="F:aminopeptidase activity"/>
    <property type="evidence" value="ECO:0007669"/>
    <property type="project" value="TreeGrafter"/>
</dbReference>
<dbReference type="EMBL" id="SZQA01000031">
    <property type="protein sequence ID" value="TKK84925.1"/>
    <property type="molecule type" value="Genomic_DNA"/>
</dbReference>
<dbReference type="Pfam" id="PF03576">
    <property type="entry name" value="Peptidase_S58"/>
    <property type="match status" value="1"/>
</dbReference>
<dbReference type="RefSeq" id="WP_137249960.1">
    <property type="nucleotide sequence ID" value="NZ_SZQA01000031.1"/>
</dbReference>
<dbReference type="Gene3D" id="3.60.70.12">
    <property type="entry name" value="L-amino peptidase D-ALA esterase/amidase"/>
    <property type="match status" value="1"/>
</dbReference>
<evidence type="ECO:0000256" key="1">
    <source>
        <dbReference type="ARBA" id="ARBA00007068"/>
    </source>
</evidence>
<gene>
    <name evidence="2" type="ORF">FDA94_27415</name>
</gene>
<evidence type="ECO:0000313" key="2">
    <source>
        <dbReference type="EMBL" id="TKK84925.1"/>
    </source>
</evidence>
<name>A0A4U3M7I3_9ACTN</name>
<dbReference type="PANTHER" id="PTHR36512:SF3">
    <property type="entry name" value="BLR5678 PROTEIN"/>
    <property type="match status" value="1"/>
</dbReference>